<name>A0A915ET66_9BILA</name>
<keyword evidence="2" id="KW-1185">Reference proteome</keyword>
<feature type="transmembrane region" description="Helical" evidence="1">
    <location>
        <begin position="145"/>
        <end position="165"/>
    </location>
</feature>
<sequence length="227" mass="25647">MVKKSSIQFFETTILVLHQINCWISVVFGISLNTLLLWLIWKRSSKEMHVYRAILQQACLIDIWLLFISSGIQIIYTSYTYNFAIYSVKWALACGCVVILQTVSYTIIITCGLKIKRYVKNSNIDPGAKGDQTGGKRMAQVNKELNIILFLAEFSLSVVCIVTTFVWTDSSSSIGLFGSYLTLPIYWMATINPLITISVVKTYRNFFRSSKKIVSTTANSVTGFLKV</sequence>
<dbReference type="Pfam" id="PF10317">
    <property type="entry name" value="7TM_GPCR_Srd"/>
    <property type="match status" value="1"/>
</dbReference>
<dbReference type="Proteomes" id="UP000887574">
    <property type="component" value="Unplaced"/>
</dbReference>
<feature type="transmembrane region" description="Helical" evidence="1">
    <location>
        <begin position="88"/>
        <end position="113"/>
    </location>
</feature>
<keyword evidence="1" id="KW-0472">Membrane</keyword>
<dbReference type="WBParaSite" id="jg8706">
    <property type="protein sequence ID" value="jg8706"/>
    <property type="gene ID" value="jg8706"/>
</dbReference>
<evidence type="ECO:0000313" key="2">
    <source>
        <dbReference type="Proteomes" id="UP000887574"/>
    </source>
</evidence>
<reference evidence="3" key="1">
    <citation type="submission" date="2022-11" db="UniProtKB">
        <authorList>
            <consortium name="WormBaseParasite"/>
        </authorList>
    </citation>
    <scope>IDENTIFICATION</scope>
</reference>
<keyword evidence="1" id="KW-1133">Transmembrane helix</keyword>
<organism evidence="2 3">
    <name type="scientific">Ditylenchus dipsaci</name>
    <dbReference type="NCBI Taxonomy" id="166011"/>
    <lineage>
        <taxon>Eukaryota</taxon>
        <taxon>Metazoa</taxon>
        <taxon>Ecdysozoa</taxon>
        <taxon>Nematoda</taxon>
        <taxon>Chromadorea</taxon>
        <taxon>Rhabditida</taxon>
        <taxon>Tylenchina</taxon>
        <taxon>Tylenchomorpha</taxon>
        <taxon>Sphaerularioidea</taxon>
        <taxon>Anguinidae</taxon>
        <taxon>Anguininae</taxon>
        <taxon>Ditylenchus</taxon>
    </lineage>
</organism>
<dbReference type="InterPro" id="IPR019421">
    <property type="entry name" value="7TM_GPCR_serpentine_rcpt_Srd"/>
</dbReference>
<evidence type="ECO:0000256" key="1">
    <source>
        <dbReference type="SAM" id="Phobius"/>
    </source>
</evidence>
<dbReference type="PANTHER" id="PTHR22943">
    <property type="entry name" value="7-TRANSMEMBRANE DOMAIN RECEPTOR C.ELEGANS"/>
    <property type="match status" value="1"/>
</dbReference>
<proteinExistence type="predicted"/>
<keyword evidence="1" id="KW-0812">Transmembrane</keyword>
<protein>
    <submittedName>
        <fullName evidence="3">7TM GPCR serpentine receptor class x (Srx) domain-containing protein</fullName>
    </submittedName>
</protein>
<feature type="transmembrane region" description="Helical" evidence="1">
    <location>
        <begin position="185"/>
        <end position="203"/>
    </location>
</feature>
<evidence type="ECO:0000313" key="3">
    <source>
        <dbReference type="WBParaSite" id="jg8706"/>
    </source>
</evidence>
<feature type="transmembrane region" description="Helical" evidence="1">
    <location>
        <begin position="53"/>
        <end position="76"/>
    </location>
</feature>
<feature type="transmembrane region" description="Helical" evidence="1">
    <location>
        <begin position="20"/>
        <end position="41"/>
    </location>
</feature>
<dbReference type="AlphaFoldDB" id="A0A915ET66"/>
<dbReference type="PANTHER" id="PTHR22943:SF248">
    <property type="entry name" value="SEVEN TM RECEPTOR"/>
    <property type="match status" value="1"/>
</dbReference>
<accession>A0A915ET66</accession>